<evidence type="ECO:0000259" key="12">
    <source>
        <dbReference type="SMART" id="SM00298"/>
    </source>
</evidence>
<protein>
    <recommendedName>
        <fullName evidence="10">Mortality factor 4-like protein 1</fullName>
    </recommendedName>
</protein>
<keyword evidence="14" id="KW-1185">Reference proteome</keyword>
<organism evidence="13 14">
    <name type="scientific">Paralvinella palmiformis</name>
    <dbReference type="NCBI Taxonomy" id="53620"/>
    <lineage>
        <taxon>Eukaryota</taxon>
        <taxon>Metazoa</taxon>
        <taxon>Spiralia</taxon>
        <taxon>Lophotrochozoa</taxon>
        <taxon>Annelida</taxon>
        <taxon>Polychaeta</taxon>
        <taxon>Sedentaria</taxon>
        <taxon>Canalipalpata</taxon>
        <taxon>Terebellida</taxon>
        <taxon>Terebelliformia</taxon>
        <taxon>Alvinellidae</taxon>
        <taxon>Paralvinella</taxon>
    </lineage>
</organism>
<feature type="compositionally biased region" description="Polar residues" evidence="11">
    <location>
        <begin position="133"/>
        <end position="144"/>
    </location>
</feature>
<dbReference type="PANTHER" id="PTHR10880:SF48">
    <property type="entry name" value="MORTALITY FACTOR 4 LIKE 2"/>
    <property type="match status" value="1"/>
</dbReference>
<sequence>MPPRGKFSEGERVLCYHGNFIYEAKCVKADVKDKSVRYFIHYNGWNKSWDEWVPEARVLKYNETGLQKQRELKKAHETKVKSAKASKNKRADKEKDKDKEVDREHERAATPSSDVNTPSSGQSSKRRNAAATPVNTAIVTTSETDPPKKKRSRNDPTVETEENYMTKVEIKLKIPEDLKPWLVDDWDLITRQKQLVRLPAKTSVDTILEDYVKGKLAKGNYAHKDAIVEVTRGIREYFNIMLGTQLLYKFERPQYAEILAERPDTPVSQIYGAIHLLRLFVKLGNMLAYTQLDERSVQLLMTHLQDVLKYFTKQAYNLLHLSDYIVATPEYLRKAL</sequence>
<dbReference type="SUPFAM" id="SSF54160">
    <property type="entry name" value="Chromo domain-like"/>
    <property type="match status" value="1"/>
</dbReference>
<feature type="region of interest" description="Disordered" evidence="11">
    <location>
        <begin position="70"/>
        <end position="161"/>
    </location>
</feature>
<dbReference type="InterPro" id="IPR026541">
    <property type="entry name" value="MRG_dom"/>
</dbReference>
<dbReference type="InterPro" id="IPR038217">
    <property type="entry name" value="MRG_C_sf"/>
</dbReference>
<dbReference type="GO" id="GO:0035267">
    <property type="term" value="C:NuA4 histone acetyltransferase complex"/>
    <property type="evidence" value="ECO:0007669"/>
    <property type="project" value="TreeGrafter"/>
</dbReference>
<evidence type="ECO:0000256" key="11">
    <source>
        <dbReference type="SAM" id="MobiDB-lite"/>
    </source>
</evidence>
<evidence type="ECO:0000256" key="1">
    <source>
        <dbReference type="ARBA" id="ARBA00004123"/>
    </source>
</evidence>
<feature type="compositionally biased region" description="Basic and acidic residues" evidence="11">
    <location>
        <begin position="89"/>
        <end position="108"/>
    </location>
</feature>
<dbReference type="Gene3D" id="1.10.274.30">
    <property type="entry name" value="MRG domain"/>
    <property type="match status" value="1"/>
</dbReference>
<dbReference type="FunFam" id="2.30.30.140:FF:000024">
    <property type="entry name" value="Mortality factor 4-like protein 1"/>
    <property type="match status" value="1"/>
</dbReference>
<name>A0AAD9JIT0_9ANNE</name>
<proteinExistence type="predicted"/>
<keyword evidence="4" id="KW-0007">Acetylation</keyword>
<dbReference type="FunFam" id="1.10.274.30:FF:000001">
    <property type="entry name" value="Mortality factor 4-like protein 1"/>
    <property type="match status" value="1"/>
</dbReference>
<dbReference type="Proteomes" id="UP001208570">
    <property type="component" value="Unassembled WGS sequence"/>
</dbReference>
<dbReference type="SMART" id="SM00298">
    <property type="entry name" value="CHROMO"/>
    <property type="match status" value="1"/>
</dbReference>
<accession>A0AAD9JIT0</accession>
<evidence type="ECO:0000256" key="10">
    <source>
        <dbReference type="ARBA" id="ARBA00071326"/>
    </source>
</evidence>
<reference evidence="13" key="1">
    <citation type="journal article" date="2023" name="Mol. Biol. Evol.">
        <title>Third-Generation Sequencing Reveals the Adaptive Role of the Epigenome in Three Deep-Sea Polychaetes.</title>
        <authorList>
            <person name="Perez M."/>
            <person name="Aroh O."/>
            <person name="Sun Y."/>
            <person name="Lan Y."/>
            <person name="Juniper S.K."/>
            <person name="Young C.R."/>
            <person name="Angers B."/>
            <person name="Qian P.Y."/>
        </authorList>
    </citation>
    <scope>NUCLEOTIDE SEQUENCE</scope>
    <source>
        <strain evidence="13">P08H-3</strain>
    </source>
</reference>
<keyword evidence="3" id="KW-0156">Chromatin regulator</keyword>
<evidence type="ECO:0000256" key="9">
    <source>
        <dbReference type="ARBA" id="ARBA00023242"/>
    </source>
</evidence>
<comment type="caution">
    <text evidence="13">The sequence shown here is derived from an EMBL/GenBank/DDBJ whole genome shotgun (WGS) entry which is preliminary data.</text>
</comment>
<dbReference type="GO" id="GO:0006325">
    <property type="term" value="P:chromatin organization"/>
    <property type="evidence" value="ECO:0007669"/>
    <property type="project" value="UniProtKB-KW"/>
</dbReference>
<keyword evidence="6" id="KW-0804">Transcription</keyword>
<evidence type="ECO:0000256" key="7">
    <source>
        <dbReference type="ARBA" id="ARBA00023172"/>
    </source>
</evidence>
<keyword evidence="5" id="KW-0805">Transcription regulation</keyword>
<evidence type="ECO:0000256" key="5">
    <source>
        <dbReference type="ARBA" id="ARBA00023015"/>
    </source>
</evidence>
<evidence type="ECO:0000256" key="3">
    <source>
        <dbReference type="ARBA" id="ARBA00022853"/>
    </source>
</evidence>
<dbReference type="PROSITE" id="PS51640">
    <property type="entry name" value="MRG"/>
    <property type="match status" value="1"/>
</dbReference>
<dbReference type="PANTHER" id="PTHR10880">
    <property type="entry name" value="MORTALITY FACTOR 4-LIKE PROTEIN"/>
    <property type="match status" value="1"/>
</dbReference>
<dbReference type="PIRSF" id="PIRSF038133">
    <property type="entry name" value="HAT_Nua4_EAF3/MRG15"/>
    <property type="match status" value="1"/>
</dbReference>
<keyword evidence="7" id="KW-0233">DNA recombination</keyword>
<dbReference type="GO" id="GO:0006355">
    <property type="term" value="P:regulation of DNA-templated transcription"/>
    <property type="evidence" value="ECO:0007669"/>
    <property type="project" value="InterPro"/>
</dbReference>
<gene>
    <name evidence="13" type="ORF">LSH36_295g03084</name>
</gene>
<dbReference type="CDD" id="cd18983">
    <property type="entry name" value="CBD_MSL3_like"/>
    <property type="match status" value="1"/>
</dbReference>
<dbReference type="EMBL" id="JAODUP010000295">
    <property type="protein sequence ID" value="KAK2153486.1"/>
    <property type="molecule type" value="Genomic_DNA"/>
</dbReference>
<evidence type="ECO:0000313" key="14">
    <source>
        <dbReference type="Proteomes" id="UP001208570"/>
    </source>
</evidence>
<evidence type="ECO:0000256" key="6">
    <source>
        <dbReference type="ARBA" id="ARBA00023163"/>
    </source>
</evidence>
<keyword evidence="9" id="KW-0539">Nucleus</keyword>
<evidence type="ECO:0000256" key="2">
    <source>
        <dbReference type="ARBA" id="ARBA00022763"/>
    </source>
</evidence>
<dbReference type="GO" id="GO:0006310">
    <property type="term" value="P:DNA recombination"/>
    <property type="evidence" value="ECO:0007669"/>
    <property type="project" value="UniProtKB-KW"/>
</dbReference>
<dbReference type="GO" id="GO:0006281">
    <property type="term" value="P:DNA repair"/>
    <property type="evidence" value="ECO:0007669"/>
    <property type="project" value="UniProtKB-KW"/>
</dbReference>
<feature type="compositionally biased region" description="Basic and acidic residues" evidence="11">
    <location>
        <begin position="70"/>
        <end position="80"/>
    </location>
</feature>
<evidence type="ECO:0000256" key="8">
    <source>
        <dbReference type="ARBA" id="ARBA00023204"/>
    </source>
</evidence>
<evidence type="ECO:0000256" key="4">
    <source>
        <dbReference type="ARBA" id="ARBA00022990"/>
    </source>
</evidence>
<dbReference type="InterPro" id="IPR000953">
    <property type="entry name" value="Chromo/chromo_shadow_dom"/>
</dbReference>
<dbReference type="GO" id="GO:0005634">
    <property type="term" value="C:nucleus"/>
    <property type="evidence" value="ECO:0007669"/>
    <property type="project" value="UniProtKB-SubCell"/>
</dbReference>
<keyword evidence="2" id="KW-0227">DNA damage</keyword>
<feature type="compositionally biased region" description="Polar residues" evidence="11">
    <location>
        <begin position="110"/>
        <end position="123"/>
    </location>
</feature>
<comment type="subcellular location">
    <subcellularLocation>
        <location evidence="1">Nucleus</location>
    </subcellularLocation>
</comment>
<dbReference type="InterPro" id="IPR008676">
    <property type="entry name" value="MRG"/>
</dbReference>
<feature type="domain" description="Chromo" evidence="12">
    <location>
        <begin position="6"/>
        <end position="74"/>
    </location>
</feature>
<evidence type="ECO:0000313" key="13">
    <source>
        <dbReference type="EMBL" id="KAK2153486.1"/>
    </source>
</evidence>
<dbReference type="Pfam" id="PF05712">
    <property type="entry name" value="MRG"/>
    <property type="match status" value="1"/>
</dbReference>
<keyword evidence="8" id="KW-0234">DNA repair</keyword>
<dbReference type="AlphaFoldDB" id="A0AAD9JIT0"/>
<dbReference type="InterPro" id="IPR016197">
    <property type="entry name" value="Chromo-like_dom_sf"/>
</dbReference>
<dbReference type="InterPro" id="IPR053820">
    <property type="entry name" value="MSL3_chromo-like"/>
</dbReference>
<dbReference type="Pfam" id="PF22732">
    <property type="entry name" value="MSL3_chromo-like"/>
    <property type="match status" value="1"/>
</dbReference>
<dbReference type="Gene3D" id="2.30.30.140">
    <property type="match status" value="1"/>
</dbReference>